<feature type="transmembrane region" description="Helical" evidence="8">
    <location>
        <begin position="12"/>
        <end position="38"/>
    </location>
</feature>
<feature type="transmembrane region" description="Helical" evidence="8">
    <location>
        <begin position="104"/>
        <end position="127"/>
    </location>
</feature>
<dbReference type="GO" id="GO:0033214">
    <property type="term" value="P:siderophore-iron import into cell"/>
    <property type="evidence" value="ECO:0007669"/>
    <property type="project" value="TreeGrafter"/>
</dbReference>
<proteinExistence type="inferred from homology"/>
<dbReference type="AlphaFoldDB" id="A0A0M2ND57"/>
<evidence type="ECO:0000256" key="2">
    <source>
        <dbReference type="ARBA" id="ARBA00007935"/>
    </source>
</evidence>
<evidence type="ECO:0000256" key="5">
    <source>
        <dbReference type="ARBA" id="ARBA00022692"/>
    </source>
</evidence>
<keyword evidence="6 8" id="KW-1133">Transmembrane helix</keyword>
<feature type="transmembrane region" description="Helical" evidence="8">
    <location>
        <begin position="323"/>
        <end position="341"/>
    </location>
</feature>
<evidence type="ECO:0000256" key="3">
    <source>
        <dbReference type="ARBA" id="ARBA00022448"/>
    </source>
</evidence>
<comment type="caution">
    <text evidence="9">The sequence shown here is derived from an EMBL/GenBank/DDBJ whole genome shotgun (WGS) entry which is preliminary data.</text>
</comment>
<dbReference type="STRING" id="270498.CHK_2206"/>
<evidence type="ECO:0000256" key="6">
    <source>
        <dbReference type="ARBA" id="ARBA00022989"/>
    </source>
</evidence>
<feature type="transmembrane region" description="Helical" evidence="8">
    <location>
        <begin position="195"/>
        <end position="215"/>
    </location>
</feature>
<protein>
    <submittedName>
        <fullName evidence="9">Vitamin B12 ABC transporter, permease component BtuC</fullName>
    </submittedName>
</protein>
<evidence type="ECO:0000313" key="10">
    <source>
        <dbReference type="Proteomes" id="UP000034076"/>
    </source>
</evidence>
<feature type="transmembrane region" description="Helical" evidence="8">
    <location>
        <begin position="75"/>
        <end position="92"/>
    </location>
</feature>
<evidence type="ECO:0000256" key="4">
    <source>
        <dbReference type="ARBA" id="ARBA00022475"/>
    </source>
</evidence>
<keyword evidence="10" id="KW-1185">Reference proteome</keyword>
<dbReference type="SUPFAM" id="SSF81345">
    <property type="entry name" value="ABC transporter involved in vitamin B12 uptake, BtuC"/>
    <property type="match status" value="1"/>
</dbReference>
<feature type="transmembrane region" description="Helical" evidence="8">
    <location>
        <begin position="295"/>
        <end position="317"/>
    </location>
</feature>
<gene>
    <name evidence="9" type="ORF">CHK_2206</name>
</gene>
<comment type="similarity">
    <text evidence="2">Belongs to the binding-protein-dependent transport system permease family. FecCD subfamily.</text>
</comment>
<keyword evidence="5 8" id="KW-0812">Transmembrane</keyword>
<dbReference type="Pfam" id="PF01032">
    <property type="entry name" value="FecCD"/>
    <property type="match status" value="1"/>
</dbReference>
<dbReference type="Proteomes" id="UP000034076">
    <property type="component" value="Unassembled WGS sequence"/>
</dbReference>
<feature type="transmembrane region" description="Helical" evidence="8">
    <location>
        <begin position="133"/>
        <end position="151"/>
    </location>
</feature>
<evidence type="ECO:0000256" key="1">
    <source>
        <dbReference type="ARBA" id="ARBA00004651"/>
    </source>
</evidence>
<name>A0A0M2ND57_9FIRM</name>
<dbReference type="FunFam" id="1.10.3470.10:FF:000001">
    <property type="entry name" value="Vitamin B12 ABC transporter permease BtuC"/>
    <property type="match status" value="1"/>
</dbReference>
<evidence type="ECO:0000256" key="8">
    <source>
        <dbReference type="SAM" id="Phobius"/>
    </source>
</evidence>
<dbReference type="OrthoDB" id="9792889at2"/>
<keyword evidence="3" id="KW-0813">Transport</keyword>
<dbReference type="InterPro" id="IPR037294">
    <property type="entry name" value="ABC_BtuC-like"/>
</dbReference>
<reference evidence="9 10" key="1">
    <citation type="submission" date="2015-04" db="EMBL/GenBank/DDBJ databases">
        <title>Draft genome sequence of bacteremic isolate Catabacter hongkongensis type strain HKU16T.</title>
        <authorList>
            <person name="Lau S.K."/>
            <person name="Teng J.L."/>
            <person name="Huang Y."/>
            <person name="Curreem S.O."/>
            <person name="Tsui S.K."/>
            <person name="Woo P.C."/>
        </authorList>
    </citation>
    <scope>NUCLEOTIDE SEQUENCE [LARGE SCALE GENOMIC DNA]</scope>
    <source>
        <strain evidence="9 10">HKU16</strain>
    </source>
</reference>
<sequence length="352" mass="37107">MKKLSVYIKNNTLACCIALGIILVLSVILCIGIGPVSISFDTVWNVMFGKLFGMDISSVAENTQNIVWHLRTPRVLLGLMVGAGLSLAGVAMQALTKNPLADPYVLGISSGAYFGAVIAIILGGFAIFGLFKVQVGAFLGAIIAISVVYAFSKSGRSVTPITLILVGMAVAAMFSAFANFIVYNAPDDTKIRETSFWLLGGIAGVQWTELIPIAIVTGPGIIAMFCLSSPLNAMMMGDSTAVTLGVNLNTVRNVLIVITAILTGVTVAVAGCIGFVGLVVPHIVRSIVGADHKKVIPLSVLLGAIFLIWVDVGARMFDAPKEIPIGILTSMIGAPLFLWMIKARRYSFGEKA</sequence>
<dbReference type="PATRIC" id="fig|270498.16.peg.1954"/>
<dbReference type="CDD" id="cd06550">
    <property type="entry name" value="TM_ABC_iron-siderophores_like"/>
    <property type="match status" value="1"/>
</dbReference>
<accession>A0A0M2ND57</accession>
<dbReference type="PANTHER" id="PTHR30472:SF25">
    <property type="entry name" value="ABC TRANSPORTER PERMEASE PROTEIN MJ0876-RELATED"/>
    <property type="match status" value="1"/>
</dbReference>
<dbReference type="PANTHER" id="PTHR30472">
    <property type="entry name" value="FERRIC ENTEROBACTIN TRANSPORT SYSTEM PERMEASE PROTEIN"/>
    <property type="match status" value="1"/>
</dbReference>
<evidence type="ECO:0000256" key="7">
    <source>
        <dbReference type="ARBA" id="ARBA00023136"/>
    </source>
</evidence>
<evidence type="ECO:0000313" key="9">
    <source>
        <dbReference type="EMBL" id="KKI50143.1"/>
    </source>
</evidence>
<comment type="subcellular location">
    <subcellularLocation>
        <location evidence="1">Cell membrane</location>
        <topology evidence="1">Multi-pass membrane protein</topology>
    </subcellularLocation>
</comment>
<dbReference type="GO" id="GO:0005886">
    <property type="term" value="C:plasma membrane"/>
    <property type="evidence" value="ECO:0007669"/>
    <property type="project" value="UniProtKB-SubCell"/>
</dbReference>
<dbReference type="InterPro" id="IPR000522">
    <property type="entry name" value="ABC_transptr_permease_BtuC"/>
</dbReference>
<keyword evidence="7 8" id="KW-0472">Membrane</keyword>
<dbReference type="EMBL" id="LAYJ01000112">
    <property type="protein sequence ID" value="KKI50143.1"/>
    <property type="molecule type" value="Genomic_DNA"/>
</dbReference>
<dbReference type="RefSeq" id="WP_046444033.1">
    <property type="nucleotide sequence ID" value="NZ_CAUERS010000029.1"/>
</dbReference>
<dbReference type="Gene3D" id="1.10.3470.10">
    <property type="entry name" value="ABC transporter involved in vitamin B12 uptake, BtuC"/>
    <property type="match status" value="1"/>
</dbReference>
<feature type="transmembrane region" description="Helical" evidence="8">
    <location>
        <begin position="254"/>
        <end position="283"/>
    </location>
</feature>
<organism evidence="9 10">
    <name type="scientific">Christensenella hongkongensis</name>
    <dbReference type="NCBI Taxonomy" id="270498"/>
    <lineage>
        <taxon>Bacteria</taxon>
        <taxon>Bacillati</taxon>
        <taxon>Bacillota</taxon>
        <taxon>Clostridia</taxon>
        <taxon>Christensenellales</taxon>
        <taxon>Christensenellaceae</taxon>
        <taxon>Christensenella</taxon>
    </lineage>
</organism>
<dbReference type="GO" id="GO:0022857">
    <property type="term" value="F:transmembrane transporter activity"/>
    <property type="evidence" value="ECO:0007669"/>
    <property type="project" value="InterPro"/>
</dbReference>
<feature type="transmembrane region" description="Helical" evidence="8">
    <location>
        <begin position="163"/>
        <end position="183"/>
    </location>
</feature>
<keyword evidence="4" id="KW-1003">Cell membrane</keyword>